<proteinExistence type="predicted"/>
<name>G3HUT6_CRIGR</name>
<evidence type="ECO:0000313" key="1">
    <source>
        <dbReference type="EMBL" id="EGW11313.1"/>
    </source>
</evidence>
<evidence type="ECO:0000313" key="2">
    <source>
        <dbReference type="Proteomes" id="UP000001075"/>
    </source>
</evidence>
<gene>
    <name evidence="1" type="ORF">I79_014702</name>
</gene>
<dbReference type="EMBL" id="JH000752">
    <property type="protein sequence ID" value="EGW11313.1"/>
    <property type="molecule type" value="Genomic_DNA"/>
</dbReference>
<sequence>MDLTNIYRTFHSNIKEYTFFSASHRTFFRIDHKLEHKTTLTKYKNFETTACILFDCHKLKLDINNNRNLTNSWKLNNSLLNDRIGQDKLRMRFRTF</sequence>
<dbReference type="AlphaFoldDB" id="G3HUT6"/>
<dbReference type="STRING" id="10029.G3HUT6"/>
<dbReference type="Proteomes" id="UP000001075">
    <property type="component" value="Unassembled WGS sequence"/>
</dbReference>
<reference evidence="2" key="1">
    <citation type="journal article" date="2011" name="Nat. Biotechnol.">
        <title>The genomic sequence of the Chinese hamster ovary (CHO)-K1 cell line.</title>
        <authorList>
            <person name="Xu X."/>
            <person name="Nagarajan H."/>
            <person name="Lewis N.E."/>
            <person name="Pan S."/>
            <person name="Cai Z."/>
            <person name="Liu X."/>
            <person name="Chen W."/>
            <person name="Xie M."/>
            <person name="Wang W."/>
            <person name="Hammond S."/>
            <person name="Andersen M.R."/>
            <person name="Neff N."/>
            <person name="Passarelli B."/>
            <person name="Koh W."/>
            <person name="Fan H.C."/>
            <person name="Wang J."/>
            <person name="Gui Y."/>
            <person name="Lee K.H."/>
            <person name="Betenbaugh M.J."/>
            <person name="Quake S.R."/>
            <person name="Famili I."/>
            <person name="Palsson B.O."/>
            <person name="Wang J."/>
        </authorList>
    </citation>
    <scope>NUCLEOTIDE SEQUENCE [LARGE SCALE GENOMIC DNA]</scope>
    <source>
        <strain evidence="2">CHO K1 cell line</strain>
    </source>
</reference>
<dbReference type="InParanoid" id="G3HUT6"/>
<protein>
    <submittedName>
        <fullName evidence="1">Retrovirus-related Pol polyprotein LINE-1</fullName>
    </submittedName>
</protein>
<accession>G3HUT6</accession>
<organism evidence="1 2">
    <name type="scientific">Cricetulus griseus</name>
    <name type="common">Chinese hamster</name>
    <name type="synonym">Cricetulus barabensis griseus</name>
    <dbReference type="NCBI Taxonomy" id="10029"/>
    <lineage>
        <taxon>Eukaryota</taxon>
        <taxon>Metazoa</taxon>
        <taxon>Chordata</taxon>
        <taxon>Craniata</taxon>
        <taxon>Vertebrata</taxon>
        <taxon>Euteleostomi</taxon>
        <taxon>Mammalia</taxon>
        <taxon>Eutheria</taxon>
        <taxon>Euarchontoglires</taxon>
        <taxon>Glires</taxon>
        <taxon>Rodentia</taxon>
        <taxon>Myomorpha</taxon>
        <taxon>Muroidea</taxon>
        <taxon>Cricetidae</taxon>
        <taxon>Cricetinae</taxon>
        <taxon>Cricetulus</taxon>
    </lineage>
</organism>